<dbReference type="PROSITE" id="PS51163">
    <property type="entry name" value="YRDC"/>
    <property type="match status" value="1"/>
</dbReference>
<dbReference type="InterPro" id="IPR051060">
    <property type="entry name" value="Carbamoyltrans_HypF-like"/>
</dbReference>
<dbReference type="Gene3D" id="3.30.110.120">
    <property type="match status" value="1"/>
</dbReference>
<comment type="pathway">
    <text evidence="1">Protein modification; [NiFe] hydrogenase maturation.</text>
</comment>
<keyword evidence="5" id="KW-0863">Zinc-finger</keyword>
<evidence type="ECO:0000256" key="5">
    <source>
        <dbReference type="ARBA" id="ARBA00022771"/>
    </source>
</evidence>
<dbReference type="InterPro" id="IPR011125">
    <property type="entry name" value="Znf_HypF"/>
</dbReference>
<keyword evidence="4" id="KW-0479">Metal-binding</keyword>
<feature type="region of interest" description="Disordered" evidence="9">
    <location>
        <begin position="77"/>
        <end position="107"/>
    </location>
</feature>
<dbReference type="GO" id="GO:0016874">
    <property type="term" value="F:ligase activity"/>
    <property type="evidence" value="ECO:0007669"/>
    <property type="project" value="UniProtKB-KW"/>
</dbReference>
<dbReference type="RefSeq" id="WP_377789736.1">
    <property type="nucleotide sequence ID" value="NZ_JBHLYQ010000081.1"/>
</dbReference>
<dbReference type="Pfam" id="PF22521">
    <property type="entry name" value="HypF_C_2"/>
    <property type="match status" value="1"/>
</dbReference>
<feature type="non-terminal residue" evidence="12">
    <location>
        <position position="688"/>
    </location>
</feature>
<dbReference type="InterPro" id="IPR001792">
    <property type="entry name" value="Acylphosphatase-like_dom"/>
</dbReference>
<dbReference type="Gene3D" id="3.30.420.360">
    <property type="match status" value="1"/>
</dbReference>
<dbReference type="InterPro" id="IPR017945">
    <property type="entry name" value="DHBP_synth_RibB-like_a/b_dom"/>
</dbReference>
<dbReference type="Pfam" id="PF01300">
    <property type="entry name" value="Sua5_yciO_yrdC"/>
    <property type="match status" value="1"/>
</dbReference>
<evidence type="ECO:0000256" key="3">
    <source>
        <dbReference type="ARBA" id="ARBA00022598"/>
    </source>
</evidence>
<comment type="catalytic activity">
    <reaction evidence="8">
        <text>an acyl phosphate + H2O = a carboxylate + phosphate + H(+)</text>
        <dbReference type="Rhea" id="RHEA:14965"/>
        <dbReference type="ChEBI" id="CHEBI:15377"/>
        <dbReference type="ChEBI" id="CHEBI:15378"/>
        <dbReference type="ChEBI" id="CHEBI:29067"/>
        <dbReference type="ChEBI" id="CHEBI:43474"/>
        <dbReference type="ChEBI" id="CHEBI:59918"/>
        <dbReference type="EC" id="3.6.1.7"/>
    </reaction>
</comment>
<dbReference type="Pfam" id="PF07503">
    <property type="entry name" value="zf-HYPF"/>
    <property type="match status" value="2"/>
</dbReference>
<dbReference type="PIRSF" id="PIRSF006256">
    <property type="entry name" value="CMPcnvr_hdrg_mat"/>
    <property type="match status" value="1"/>
</dbReference>
<dbReference type="Gene3D" id="1.10.357.160">
    <property type="match status" value="1"/>
</dbReference>
<evidence type="ECO:0000256" key="9">
    <source>
        <dbReference type="SAM" id="MobiDB-lite"/>
    </source>
</evidence>
<evidence type="ECO:0000256" key="6">
    <source>
        <dbReference type="ARBA" id="ARBA00022833"/>
    </source>
</evidence>
<dbReference type="InterPro" id="IPR041440">
    <property type="entry name" value="HypF_C"/>
</dbReference>
<dbReference type="EMBL" id="JBHLYQ010000081">
    <property type="protein sequence ID" value="MFC0082235.1"/>
    <property type="molecule type" value="Genomic_DNA"/>
</dbReference>
<keyword evidence="6" id="KW-0862">Zinc</keyword>
<dbReference type="PANTHER" id="PTHR42959:SF1">
    <property type="entry name" value="CARBAMOYLTRANSFERASE HYPF"/>
    <property type="match status" value="1"/>
</dbReference>
<dbReference type="PROSITE" id="PS51160">
    <property type="entry name" value="ACYLPHOSPHATASE_3"/>
    <property type="match status" value="1"/>
</dbReference>
<dbReference type="Pfam" id="PF17788">
    <property type="entry name" value="HypF_C"/>
    <property type="match status" value="1"/>
</dbReference>
<feature type="active site" evidence="8">
    <location>
        <position position="45"/>
    </location>
</feature>
<dbReference type="InterPro" id="IPR055128">
    <property type="entry name" value="HypF_C_2"/>
</dbReference>
<dbReference type="Gene3D" id="3.90.870.50">
    <property type="match status" value="1"/>
</dbReference>
<keyword evidence="13" id="KW-1185">Reference proteome</keyword>
<dbReference type="Pfam" id="PF00708">
    <property type="entry name" value="Acylphosphatase"/>
    <property type="match status" value="1"/>
</dbReference>
<dbReference type="PANTHER" id="PTHR42959">
    <property type="entry name" value="CARBAMOYLTRANSFERASE"/>
    <property type="match status" value="1"/>
</dbReference>
<evidence type="ECO:0000256" key="1">
    <source>
        <dbReference type="ARBA" id="ARBA00004711"/>
    </source>
</evidence>
<evidence type="ECO:0000259" key="10">
    <source>
        <dbReference type="PROSITE" id="PS51160"/>
    </source>
</evidence>
<dbReference type="NCBIfam" id="TIGR00143">
    <property type="entry name" value="hypF"/>
    <property type="match status" value="1"/>
</dbReference>
<reference evidence="12 13" key="1">
    <citation type="submission" date="2024-09" db="EMBL/GenBank/DDBJ databases">
        <authorList>
            <person name="Sun Q."/>
            <person name="Mori K."/>
        </authorList>
    </citation>
    <scope>NUCLEOTIDE SEQUENCE [LARGE SCALE GENOMIC DNA]</scope>
    <source>
        <strain evidence="12 13">JCM 15389</strain>
    </source>
</reference>
<organism evidence="12 13">
    <name type="scientific">Aciditerrimonas ferrireducens</name>
    <dbReference type="NCBI Taxonomy" id="667306"/>
    <lineage>
        <taxon>Bacteria</taxon>
        <taxon>Bacillati</taxon>
        <taxon>Actinomycetota</taxon>
        <taxon>Acidimicrobiia</taxon>
        <taxon>Acidimicrobiales</taxon>
        <taxon>Acidimicrobiaceae</taxon>
        <taxon>Aciditerrimonas</taxon>
    </lineage>
</organism>
<accession>A0ABV6C3G9</accession>
<gene>
    <name evidence="12" type="primary">hypF</name>
    <name evidence="12" type="ORF">ACFFRE_08765</name>
</gene>
<evidence type="ECO:0000313" key="13">
    <source>
        <dbReference type="Proteomes" id="UP001589788"/>
    </source>
</evidence>
<evidence type="ECO:0000256" key="2">
    <source>
        <dbReference type="ARBA" id="ARBA00008097"/>
    </source>
</evidence>
<comment type="caution">
    <text evidence="12">The sequence shown here is derived from an EMBL/GenBank/DDBJ whole genome shotgun (WGS) entry which is preliminary data.</text>
</comment>
<protein>
    <recommendedName>
        <fullName evidence="8">acylphosphatase</fullName>
        <ecNumber evidence="8">3.6.1.7</ecNumber>
    </recommendedName>
</protein>
<keyword evidence="3 12" id="KW-0436">Ligase</keyword>
<dbReference type="InterPro" id="IPR006070">
    <property type="entry name" value="Sua5-like_dom"/>
</dbReference>
<name>A0ABV6C3G9_9ACTN</name>
<evidence type="ECO:0000256" key="7">
    <source>
        <dbReference type="ARBA" id="ARBA00048220"/>
    </source>
</evidence>
<dbReference type="EC" id="3.6.1.7" evidence="8"/>
<feature type="domain" description="YrdC-like" evidence="11">
    <location>
        <begin position="220"/>
        <end position="406"/>
    </location>
</feature>
<feature type="domain" description="Acylphosphatase-like" evidence="10">
    <location>
        <begin position="12"/>
        <end position="109"/>
    </location>
</feature>
<comment type="similarity">
    <text evidence="2">Belongs to the carbamoyltransferase HypF family.</text>
</comment>
<dbReference type="InterPro" id="IPR004421">
    <property type="entry name" value="Carbamoyltransferase_HypF"/>
</dbReference>
<evidence type="ECO:0000256" key="8">
    <source>
        <dbReference type="PROSITE-ProRule" id="PRU00520"/>
    </source>
</evidence>
<feature type="active site" evidence="8">
    <location>
        <position position="27"/>
    </location>
</feature>
<dbReference type="InterPro" id="IPR036046">
    <property type="entry name" value="Acylphosphatase-like_dom_sf"/>
</dbReference>
<dbReference type="SUPFAM" id="SSF55821">
    <property type="entry name" value="YrdC/RibB"/>
    <property type="match status" value="1"/>
</dbReference>
<keyword evidence="8" id="KW-0378">Hydrolase</keyword>
<dbReference type="Proteomes" id="UP001589788">
    <property type="component" value="Unassembled WGS sequence"/>
</dbReference>
<dbReference type="SUPFAM" id="SSF54975">
    <property type="entry name" value="Acylphosphatase/BLUF domain-like"/>
    <property type="match status" value="1"/>
</dbReference>
<evidence type="ECO:0000256" key="4">
    <source>
        <dbReference type="ARBA" id="ARBA00022723"/>
    </source>
</evidence>
<proteinExistence type="inferred from homology"/>
<evidence type="ECO:0000259" key="11">
    <source>
        <dbReference type="PROSITE" id="PS51163"/>
    </source>
</evidence>
<evidence type="ECO:0000313" key="12">
    <source>
        <dbReference type="EMBL" id="MFC0082235.1"/>
    </source>
</evidence>
<sequence>MADEPSVAGWSQRTLRVRGTVQGVGYRPFVYRCARALGLRGFVRNDPYGVLVVCAGPPVAVAELRRRLAEEAPPLARVEAVEESEGPDPATGLDPTEGRPLPEGFEIRASGHEGDARVPVAPDTATCPACLAEIRDPANRRYRYPFTNCTDCGPRYTIVRALPYDRPQTTMAGFPLCPACQAEYDDPGDRRFHAQPNACPACGPRLRLVAPDGTLLAEADGAVDQAVQLLRDGGILALKGIGGYHLACDAAQEAAVAELRHRKARDAKPFALMVPDLASAEALCWLDEEARAALCSARRPIVLARRRPGGSEVAEAVAPGLVELGVMLPYSPLHHLLLDGVGRPLVMTSGNRSDEPICQEDDDALVRLGPLADALLQHNRPIHIRCDDSVVRATPLGVQLVRRSRGFAPEPLPLPPGVRATRPVLALGAELKATVAVAQGGSVVASHHLGDLEHLEAFAAFEQAVEHLPRLSGLRPEVLACDLHPEYLSTKRAEVLAEELGAELLGVQHHHAHLAALLVDRQVSGPVLGVAFDGFGYGTDGTLWGGELLVCNLVRARRVGRLLPVALPGGSQAVREPWRMAVAWLAAAGGDQLVADEAEHLGFEARWPAVLALCRAPGTLRTSSVGRLFDAVAALLGIRERVSYEGQAAVELEALAATVDPGAVPVLPMAVRGGRGQAPAVLDPRGLL</sequence>
<comment type="catalytic activity">
    <reaction evidence="7">
        <text>C-terminal L-cysteinyl-[HypE protein] + carbamoyl phosphate + ATP + H2O = C-terminal S-carboxamide-L-cysteinyl-[HypE protein] + AMP + phosphate + diphosphate + H(+)</text>
        <dbReference type="Rhea" id="RHEA:55636"/>
        <dbReference type="Rhea" id="RHEA-COMP:14247"/>
        <dbReference type="Rhea" id="RHEA-COMP:14392"/>
        <dbReference type="ChEBI" id="CHEBI:15377"/>
        <dbReference type="ChEBI" id="CHEBI:15378"/>
        <dbReference type="ChEBI" id="CHEBI:30616"/>
        <dbReference type="ChEBI" id="CHEBI:33019"/>
        <dbReference type="ChEBI" id="CHEBI:43474"/>
        <dbReference type="ChEBI" id="CHEBI:58228"/>
        <dbReference type="ChEBI" id="CHEBI:76913"/>
        <dbReference type="ChEBI" id="CHEBI:139126"/>
        <dbReference type="ChEBI" id="CHEBI:456215"/>
    </reaction>
</comment>